<reference evidence="1 2" key="1">
    <citation type="submission" date="2016-04" db="EMBL/GenBank/DDBJ databases">
        <title>The complete genome sequence of Erythrobacter atlanticus s21-N3.</title>
        <authorList>
            <person name="Wang W."/>
            <person name="Wang L."/>
            <person name="Zhuang L."/>
            <person name="Shao Z."/>
        </authorList>
    </citation>
    <scope>NUCLEOTIDE SEQUENCE [LARGE SCALE GENOMIC DNA]</scope>
    <source>
        <strain evidence="2">s21-N3</strain>
        <plasmid evidence="2">Plasmid</plasmid>
    </source>
</reference>
<evidence type="ECO:0000313" key="1">
    <source>
        <dbReference type="EMBL" id="ANC50689.1"/>
    </source>
</evidence>
<organism evidence="1 2">
    <name type="scientific">Aurantiacibacter atlanticus</name>
    <dbReference type="NCBI Taxonomy" id="1648404"/>
    <lineage>
        <taxon>Bacteria</taxon>
        <taxon>Pseudomonadati</taxon>
        <taxon>Pseudomonadota</taxon>
        <taxon>Alphaproteobacteria</taxon>
        <taxon>Sphingomonadales</taxon>
        <taxon>Erythrobacteraceae</taxon>
        <taxon>Aurantiacibacter</taxon>
    </lineage>
</organism>
<keyword evidence="2" id="KW-1185">Reference proteome</keyword>
<keyword evidence="1" id="KW-0614">Plasmid</keyword>
<dbReference type="Proteomes" id="UP000059113">
    <property type="component" value="Plasmid"/>
</dbReference>
<accession>A0A161J4Q1</accession>
<sequence length="39" mass="4456">MIFRIIERNHHIEQDVFVAACLTVFADIPVSDGPDRSDQ</sequence>
<dbReference type="EMBL" id="CP015441">
    <property type="protein sequence ID" value="ANC50689.1"/>
    <property type="molecule type" value="Genomic_DNA"/>
</dbReference>
<name>A0A161J4Q1_9SPHN</name>
<dbReference type="AlphaFoldDB" id="A0A161J4Q1"/>
<gene>
    <name evidence="1" type="ORF">CP97_14998</name>
</gene>
<geneLocation type="plasmid" evidence="2"/>
<evidence type="ECO:0000313" key="2">
    <source>
        <dbReference type="Proteomes" id="UP000059113"/>
    </source>
</evidence>
<proteinExistence type="predicted"/>
<dbReference type="KEGG" id="ery:CP97_14998"/>
<protein>
    <submittedName>
        <fullName evidence="1">Uncharacterized protein</fullName>
    </submittedName>
</protein>